<dbReference type="EMBL" id="KK119678">
    <property type="protein sequence ID" value="KFM76393.1"/>
    <property type="molecule type" value="Genomic_DNA"/>
</dbReference>
<dbReference type="Pfam" id="PF05485">
    <property type="entry name" value="THAP"/>
    <property type="match status" value="1"/>
</dbReference>
<feature type="non-terminal residue" evidence="7">
    <location>
        <position position="87"/>
    </location>
</feature>
<dbReference type="InterPro" id="IPR026516">
    <property type="entry name" value="THAP1/10"/>
</dbReference>
<keyword evidence="4 5" id="KW-0238">DNA-binding</keyword>
<dbReference type="GO" id="GO:0043565">
    <property type="term" value="F:sequence-specific DNA binding"/>
    <property type="evidence" value="ECO:0007669"/>
    <property type="project" value="InterPro"/>
</dbReference>
<reference evidence="7 8" key="1">
    <citation type="submission" date="2013-11" db="EMBL/GenBank/DDBJ databases">
        <title>Genome sequencing of Stegodyphus mimosarum.</title>
        <authorList>
            <person name="Bechsgaard J."/>
        </authorList>
    </citation>
    <scope>NUCLEOTIDE SEQUENCE [LARGE SCALE GENOMIC DNA]</scope>
</reference>
<proteinExistence type="predicted"/>
<protein>
    <recommendedName>
        <fullName evidence="6">THAP-type domain-containing protein</fullName>
    </recommendedName>
</protein>
<evidence type="ECO:0000313" key="7">
    <source>
        <dbReference type="EMBL" id="KFM76393.1"/>
    </source>
</evidence>
<evidence type="ECO:0000259" key="6">
    <source>
        <dbReference type="PROSITE" id="PS50950"/>
    </source>
</evidence>
<feature type="domain" description="THAP-type" evidence="6">
    <location>
        <begin position="6"/>
        <end position="87"/>
    </location>
</feature>
<evidence type="ECO:0000256" key="4">
    <source>
        <dbReference type="ARBA" id="ARBA00023125"/>
    </source>
</evidence>
<gene>
    <name evidence="7" type="ORF">X975_20819</name>
</gene>
<keyword evidence="8" id="KW-1185">Reference proteome</keyword>
<dbReference type="AlphaFoldDB" id="A0A087UGA4"/>
<evidence type="ECO:0000256" key="1">
    <source>
        <dbReference type="ARBA" id="ARBA00022723"/>
    </source>
</evidence>
<dbReference type="PANTHER" id="PTHR46600:SF11">
    <property type="entry name" value="THAP DOMAIN-CONTAINING PROTEIN 10"/>
    <property type="match status" value="1"/>
</dbReference>
<accession>A0A087UGA4</accession>
<dbReference type="GO" id="GO:0008270">
    <property type="term" value="F:zinc ion binding"/>
    <property type="evidence" value="ECO:0007669"/>
    <property type="project" value="UniProtKB-KW"/>
</dbReference>
<dbReference type="PROSITE" id="PS50950">
    <property type="entry name" value="ZF_THAP"/>
    <property type="match status" value="1"/>
</dbReference>
<sequence>MKFLQMPRKSRVPGCKSNYYPNEQHISTFKFPKDDLLCKTWISKINEKDFVPGSCACVCISHFVERFIIRDDIKQYIIKQYDVIAQY</sequence>
<keyword evidence="1" id="KW-0479">Metal-binding</keyword>
<organism evidence="7 8">
    <name type="scientific">Stegodyphus mimosarum</name>
    <name type="common">African social velvet spider</name>
    <dbReference type="NCBI Taxonomy" id="407821"/>
    <lineage>
        <taxon>Eukaryota</taxon>
        <taxon>Metazoa</taxon>
        <taxon>Ecdysozoa</taxon>
        <taxon>Arthropoda</taxon>
        <taxon>Chelicerata</taxon>
        <taxon>Arachnida</taxon>
        <taxon>Araneae</taxon>
        <taxon>Araneomorphae</taxon>
        <taxon>Entelegynae</taxon>
        <taxon>Eresoidea</taxon>
        <taxon>Eresidae</taxon>
        <taxon>Stegodyphus</taxon>
    </lineage>
</organism>
<dbReference type="OrthoDB" id="6435169at2759"/>
<dbReference type="SUPFAM" id="SSF57716">
    <property type="entry name" value="Glucocorticoid receptor-like (DNA-binding domain)"/>
    <property type="match status" value="1"/>
</dbReference>
<evidence type="ECO:0000256" key="2">
    <source>
        <dbReference type="ARBA" id="ARBA00022771"/>
    </source>
</evidence>
<dbReference type="InterPro" id="IPR006612">
    <property type="entry name" value="THAP_Znf"/>
</dbReference>
<name>A0A087UGA4_STEMI</name>
<evidence type="ECO:0000313" key="8">
    <source>
        <dbReference type="Proteomes" id="UP000054359"/>
    </source>
</evidence>
<keyword evidence="3" id="KW-0862">Zinc</keyword>
<dbReference type="Proteomes" id="UP000054359">
    <property type="component" value="Unassembled WGS sequence"/>
</dbReference>
<dbReference type="PANTHER" id="PTHR46600">
    <property type="entry name" value="THAP DOMAIN-CONTAINING"/>
    <property type="match status" value="1"/>
</dbReference>
<evidence type="ECO:0000256" key="3">
    <source>
        <dbReference type="ARBA" id="ARBA00022833"/>
    </source>
</evidence>
<keyword evidence="2 5" id="KW-0863">Zinc-finger</keyword>
<evidence type="ECO:0000256" key="5">
    <source>
        <dbReference type="PROSITE-ProRule" id="PRU00309"/>
    </source>
</evidence>